<evidence type="ECO:0000313" key="6">
    <source>
        <dbReference type="Proteomes" id="UP001275084"/>
    </source>
</evidence>
<keyword evidence="6" id="KW-1185">Reference proteome</keyword>
<dbReference type="Pfam" id="PF00172">
    <property type="entry name" value="Zn_clus"/>
    <property type="match status" value="1"/>
</dbReference>
<dbReference type="GO" id="GO:0001228">
    <property type="term" value="F:DNA-binding transcription activator activity, RNA polymerase II-specific"/>
    <property type="evidence" value="ECO:0007669"/>
    <property type="project" value="TreeGrafter"/>
</dbReference>
<dbReference type="PANTHER" id="PTHR47784:SF4">
    <property type="entry name" value="ZN(II)2CYS6 TRANSCRIPTION FACTOR (EUROFUNG)"/>
    <property type="match status" value="1"/>
</dbReference>
<dbReference type="Gene3D" id="4.10.240.10">
    <property type="entry name" value="Zn(2)-C6 fungal-type DNA-binding domain"/>
    <property type="match status" value="1"/>
</dbReference>
<dbReference type="SUPFAM" id="SSF57701">
    <property type="entry name" value="Zn2/Cys6 DNA-binding domain"/>
    <property type="match status" value="1"/>
</dbReference>
<dbReference type="CDD" id="cd00067">
    <property type="entry name" value="GAL4"/>
    <property type="match status" value="1"/>
</dbReference>
<organism evidence="5 6">
    <name type="scientific">Lasiosphaeria hispida</name>
    <dbReference type="NCBI Taxonomy" id="260671"/>
    <lineage>
        <taxon>Eukaryota</taxon>
        <taxon>Fungi</taxon>
        <taxon>Dikarya</taxon>
        <taxon>Ascomycota</taxon>
        <taxon>Pezizomycotina</taxon>
        <taxon>Sordariomycetes</taxon>
        <taxon>Sordariomycetidae</taxon>
        <taxon>Sordariales</taxon>
        <taxon>Lasiosphaeriaceae</taxon>
        <taxon>Lasiosphaeria</taxon>
    </lineage>
</organism>
<gene>
    <name evidence="5" type="ORF">B0T25DRAFT_611096</name>
</gene>
<dbReference type="InterPro" id="IPR036864">
    <property type="entry name" value="Zn2-C6_fun-type_DNA-bd_sf"/>
</dbReference>
<evidence type="ECO:0000256" key="2">
    <source>
        <dbReference type="SAM" id="MobiDB-lite"/>
    </source>
</evidence>
<dbReference type="GO" id="GO:0016747">
    <property type="term" value="F:acyltransferase activity, transferring groups other than amino-acyl groups"/>
    <property type="evidence" value="ECO:0007669"/>
    <property type="project" value="InterPro"/>
</dbReference>
<keyword evidence="1" id="KW-0539">Nucleus</keyword>
<dbReference type="GO" id="GO:0008270">
    <property type="term" value="F:zinc ion binding"/>
    <property type="evidence" value="ECO:0007669"/>
    <property type="project" value="InterPro"/>
</dbReference>
<feature type="domain" description="N-acetyltransferase" evidence="4">
    <location>
        <begin position="469"/>
        <end position="615"/>
    </location>
</feature>
<feature type="domain" description="Zn(2)-C6 fungal-type" evidence="3">
    <location>
        <begin position="12"/>
        <end position="42"/>
    </location>
</feature>
<feature type="region of interest" description="Disordered" evidence="2">
    <location>
        <begin position="42"/>
        <end position="73"/>
    </location>
</feature>
<evidence type="ECO:0008006" key="7">
    <source>
        <dbReference type="Google" id="ProtNLM"/>
    </source>
</evidence>
<dbReference type="Gene3D" id="3.40.630.30">
    <property type="match status" value="1"/>
</dbReference>
<dbReference type="Pfam" id="PF13673">
    <property type="entry name" value="Acetyltransf_10"/>
    <property type="match status" value="1"/>
</dbReference>
<dbReference type="Proteomes" id="UP001275084">
    <property type="component" value="Unassembled WGS sequence"/>
</dbReference>
<proteinExistence type="predicted"/>
<accession>A0AAJ0HFR4</accession>
<dbReference type="SMART" id="SM00066">
    <property type="entry name" value="GAL4"/>
    <property type="match status" value="1"/>
</dbReference>
<comment type="caution">
    <text evidence="5">The sequence shown here is derived from an EMBL/GenBank/DDBJ whole genome shotgun (WGS) entry which is preliminary data.</text>
</comment>
<dbReference type="InterPro" id="IPR016181">
    <property type="entry name" value="Acyl_CoA_acyltransferase"/>
</dbReference>
<dbReference type="PROSITE" id="PS51186">
    <property type="entry name" value="GNAT"/>
    <property type="match status" value="1"/>
</dbReference>
<evidence type="ECO:0000259" key="3">
    <source>
        <dbReference type="PROSITE" id="PS50048"/>
    </source>
</evidence>
<dbReference type="PROSITE" id="PS00463">
    <property type="entry name" value="ZN2_CY6_FUNGAL_1"/>
    <property type="match status" value="1"/>
</dbReference>
<reference evidence="5" key="2">
    <citation type="submission" date="2023-06" db="EMBL/GenBank/DDBJ databases">
        <authorList>
            <consortium name="Lawrence Berkeley National Laboratory"/>
            <person name="Haridas S."/>
            <person name="Hensen N."/>
            <person name="Bonometti L."/>
            <person name="Westerberg I."/>
            <person name="Brannstrom I.O."/>
            <person name="Guillou S."/>
            <person name="Cros-Aarteil S."/>
            <person name="Calhoun S."/>
            <person name="Kuo A."/>
            <person name="Mondo S."/>
            <person name="Pangilinan J."/>
            <person name="Riley R."/>
            <person name="Labutti K."/>
            <person name="Andreopoulos B."/>
            <person name="Lipzen A."/>
            <person name="Chen C."/>
            <person name="Yanf M."/>
            <person name="Daum C."/>
            <person name="Ng V."/>
            <person name="Clum A."/>
            <person name="Steindorff A."/>
            <person name="Ohm R."/>
            <person name="Martin F."/>
            <person name="Silar P."/>
            <person name="Natvig D."/>
            <person name="Lalanne C."/>
            <person name="Gautier V."/>
            <person name="Ament-Velasquez S.L."/>
            <person name="Kruys A."/>
            <person name="Hutchinson M.I."/>
            <person name="Powell A.J."/>
            <person name="Barry K."/>
            <person name="Miller A.N."/>
            <person name="Grigoriev I.V."/>
            <person name="Debuchy R."/>
            <person name="Gladieux P."/>
            <person name="Thoren M.H."/>
            <person name="Johannesson H."/>
        </authorList>
    </citation>
    <scope>NUCLEOTIDE SEQUENCE</scope>
    <source>
        <strain evidence="5">CBS 955.72</strain>
    </source>
</reference>
<dbReference type="AlphaFoldDB" id="A0AAJ0HFR4"/>
<protein>
    <recommendedName>
        <fullName evidence="7">Zn(2)-C6 fungal-type domain-containing protein</fullName>
    </recommendedName>
</protein>
<name>A0AAJ0HFR4_9PEZI</name>
<reference evidence="5" key="1">
    <citation type="journal article" date="2023" name="Mol. Phylogenet. Evol.">
        <title>Genome-scale phylogeny and comparative genomics of the fungal order Sordariales.</title>
        <authorList>
            <person name="Hensen N."/>
            <person name="Bonometti L."/>
            <person name="Westerberg I."/>
            <person name="Brannstrom I.O."/>
            <person name="Guillou S."/>
            <person name="Cros-Aarteil S."/>
            <person name="Calhoun S."/>
            <person name="Haridas S."/>
            <person name="Kuo A."/>
            <person name="Mondo S."/>
            <person name="Pangilinan J."/>
            <person name="Riley R."/>
            <person name="LaButti K."/>
            <person name="Andreopoulos B."/>
            <person name="Lipzen A."/>
            <person name="Chen C."/>
            <person name="Yan M."/>
            <person name="Daum C."/>
            <person name="Ng V."/>
            <person name="Clum A."/>
            <person name="Steindorff A."/>
            <person name="Ohm R.A."/>
            <person name="Martin F."/>
            <person name="Silar P."/>
            <person name="Natvig D.O."/>
            <person name="Lalanne C."/>
            <person name="Gautier V."/>
            <person name="Ament-Velasquez S.L."/>
            <person name="Kruys A."/>
            <person name="Hutchinson M.I."/>
            <person name="Powell A.J."/>
            <person name="Barry K."/>
            <person name="Miller A.N."/>
            <person name="Grigoriev I.V."/>
            <person name="Debuchy R."/>
            <person name="Gladieux P."/>
            <person name="Hiltunen Thoren M."/>
            <person name="Johannesson H."/>
        </authorList>
    </citation>
    <scope>NUCLEOTIDE SEQUENCE</scope>
    <source>
        <strain evidence="5">CBS 955.72</strain>
    </source>
</reference>
<dbReference type="EMBL" id="JAUIQD010000005">
    <property type="protein sequence ID" value="KAK3350013.1"/>
    <property type="molecule type" value="Genomic_DNA"/>
</dbReference>
<dbReference type="InterPro" id="IPR001138">
    <property type="entry name" value="Zn2Cys6_DnaBD"/>
</dbReference>
<evidence type="ECO:0000259" key="4">
    <source>
        <dbReference type="PROSITE" id="PS51186"/>
    </source>
</evidence>
<evidence type="ECO:0000313" key="5">
    <source>
        <dbReference type="EMBL" id="KAK3350013.1"/>
    </source>
</evidence>
<dbReference type="InterPro" id="IPR053157">
    <property type="entry name" value="Sterol_Uptake_Regulator"/>
</dbReference>
<evidence type="ECO:0000256" key="1">
    <source>
        <dbReference type="ARBA" id="ARBA00023242"/>
    </source>
</evidence>
<dbReference type="InterPro" id="IPR000182">
    <property type="entry name" value="GNAT_dom"/>
</dbReference>
<dbReference type="PANTHER" id="PTHR47784">
    <property type="entry name" value="STEROL UPTAKE CONTROL PROTEIN 2"/>
    <property type="match status" value="1"/>
</dbReference>
<dbReference type="PROSITE" id="PS50048">
    <property type="entry name" value="ZN2_CY6_FUNGAL_2"/>
    <property type="match status" value="1"/>
</dbReference>
<dbReference type="SUPFAM" id="SSF55729">
    <property type="entry name" value="Acyl-CoA N-acyltransferases (Nat)"/>
    <property type="match status" value="1"/>
</dbReference>
<sequence>MLRRRHKKSRKGCLECKRRHIKCDETRPRCINCATAQRECPYPVTSDGAENTPLETPASPGISPTDSGSGLGLGLGPLSSEHIAAPEILPEVPPFPTAEYESPKVDMIHMGLLNHFLTDGAMVYPLAVARARNIVMEQALREPYLMHQILAISARHLSIIRPHSETFYHTQAMQLQTHALTLFNSIDISYFEASVDNRVPGFIFSAVLGFHGLCDMLSHRNEDFPSVLARFVGYLHLHRGVYHIMEGHWEEIQETDLKPIFDEGMFWFQMVGKGHECDDIRERIELAGLNTDELEATCKAIDLLQCVFDGQPDPVSVIHVLISWGAMVPKPFIDMVETGRPEAMAVLAYYFLALHRLQHVWMIGDAGQFLLRVVVDYLSPEWSAWVHRPYQLLMDYLEGDAIEITMARNFAISRPTAADAARIAEIHVAAMDSNLLHVQFPTPESLEVLRAFLGTYTAGQLDNLVSGVLVARDAETGEVASFAKWDSPSHPENVKLESGDLQYLEGCRREFLNSYVALAEEAKARSFGDQACYCLSFVCTDPANQGQGAGTLLTRRVLEMAAADGLPVYLESTEVAVPMYEKLGFRAIDAFEMEIPSRPGSTAPSETYREVCMVWYPASQAGDPS</sequence>